<evidence type="ECO:0000313" key="8">
    <source>
        <dbReference type="EMBL" id="MBP2367654.1"/>
    </source>
</evidence>
<feature type="domain" description="FAD/NAD(P)-binding" evidence="7">
    <location>
        <begin position="71"/>
        <end position="292"/>
    </location>
</feature>
<comment type="cofactor">
    <cofactor evidence="1">
        <name>FAD</name>
        <dbReference type="ChEBI" id="CHEBI:57692"/>
    </cofactor>
</comment>
<evidence type="ECO:0000256" key="1">
    <source>
        <dbReference type="ARBA" id="ARBA00001974"/>
    </source>
</evidence>
<comment type="similarity">
    <text evidence="2">Belongs to the FAD-binding monooxygenase family.</text>
</comment>
<keyword evidence="5" id="KW-0521">NADP</keyword>
<evidence type="ECO:0000259" key="7">
    <source>
        <dbReference type="Pfam" id="PF07992"/>
    </source>
</evidence>
<dbReference type="PRINTS" id="PR00411">
    <property type="entry name" value="PNDRDTASEI"/>
</dbReference>
<dbReference type="Proteomes" id="UP001519295">
    <property type="component" value="Unassembled WGS sequence"/>
</dbReference>
<proteinExistence type="inferred from homology"/>
<dbReference type="RefSeq" id="WP_210027794.1">
    <property type="nucleotide sequence ID" value="NZ_JAGINU010000001.1"/>
</dbReference>
<keyword evidence="3" id="KW-0285">Flavoprotein</keyword>
<evidence type="ECO:0000256" key="5">
    <source>
        <dbReference type="ARBA" id="ARBA00022857"/>
    </source>
</evidence>
<evidence type="ECO:0000256" key="6">
    <source>
        <dbReference type="ARBA" id="ARBA00023002"/>
    </source>
</evidence>
<dbReference type="InterPro" id="IPR036188">
    <property type="entry name" value="FAD/NAD-bd_sf"/>
</dbReference>
<dbReference type="SUPFAM" id="SSF51905">
    <property type="entry name" value="FAD/NAD(P)-binding domain"/>
    <property type="match status" value="2"/>
</dbReference>
<dbReference type="PRINTS" id="PR00368">
    <property type="entry name" value="FADPNR"/>
</dbReference>
<dbReference type="Pfam" id="PF07992">
    <property type="entry name" value="Pyr_redox_2"/>
    <property type="match status" value="1"/>
</dbReference>
<evidence type="ECO:0000256" key="2">
    <source>
        <dbReference type="ARBA" id="ARBA00010139"/>
    </source>
</evidence>
<keyword evidence="6" id="KW-0560">Oxidoreductase</keyword>
<keyword evidence="4" id="KW-0274">FAD</keyword>
<reference evidence="8 9" key="1">
    <citation type="submission" date="2021-03" db="EMBL/GenBank/DDBJ databases">
        <title>Sequencing the genomes of 1000 actinobacteria strains.</title>
        <authorList>
            <person name="Klenk H.-P."/>
        </authorList>
    </citation>
    <scope>NUCLEOTIDE SEQUENCE [LARGE SCALE GENOMIC DNA]</scope>
    <source>
        <strain evidence="8 9">DSM 45256</strain>
    </source>
</reference>
<gene>
    <name evidence="8" type="ORF">JOF36_003350</name>
</gene>
<evidence type="ECO:0000256" key="3">
    <source>
        <dbReference type="ARBA" id="ARBA00022630"/>
    </source>
</evidence>
<dbReference type="Gene3D" id="3.50.50.60">
    <property type="entry name" value="FAD/NAD(P)-binding domain"/>
    <property type="match status" value="2"/>
</dbReference>
<dbReference type="InterPro" id="IPR023753">
    <property type="entry name" value="FAD/NAD-binding_dom"/>
</dbReference>
<evidence type="ECO:0000256" key="4">
    <source>
        <dbReference type="ARBA" id="ARBA00022827"/>
    </source>
</evidence>
<dbReference type="InterPro" id="IPR050775">
    <property type="entry name" value="FAD-binding_Monooxygenases"/>
</dbReference>
<dbReference type="EMBL" id="JAGINU010000001">
    <property type="protein sequence ID" value="MBP2367654.1"/>
    <property type="molecule type" value="Genomic_DNA"/>
</dbReference>
<evidence type="ECO:0000313" key="9">
    <source>
        <dbReference type="Proteomes" id="UP001519295"/>
    </source>
</evidence>
<name>A0ABS4VUQ7_9PSEU</name>
<dbReference type="PANTHER" id="PTHR43098">
    <property type="entry name" value="L-ORNITHINE N(5)-MONOOXYGENASE-RELATED"/>
    <property type="match status" value="1"/>
</dbReference>
<comment type="caution">
    <text evidence="8">The sequence shown here is derived from an EMBL/GenBank/DDBJ whole genome shotgun (WGS) entry which is preliminary data.</text>
</comment>
<protein>
    <submittedName>
        <fullName evidence="8">Cation diffusion facilitator CzcD-associated flavoprotein CzcO</fullName>
    </submittedName>
</protein>
<accession>A0ABS4VUQ7</accession>
<dbReference type="PANTHER" id="PTHR43098:SF2">
    <property type="entry name" value="FAD-BINDING MONOOXYGENASE AUSB-RELATED"/>
    <property type="match status" value="1"/>
</dbReference>
<keyword evidence="9" id="KW-1185">Reference proteome</keyword>
<sequence length="602" mass="66958">MPHQQRTPETESWQPDDLEAIREKYRVERDKRLRPDGTAQYLKAAGDLAEFAEDHWSDEPVAREPVTDEVDVVVLGTGFGGLTSAAHLRKAGLERIRLVDTAGGVGGTWYWNRYPGVACDIESYIYLPMLEEIGGVPSRKYAPGSEIRRHAERMAEHFDLLRDALLHTEVTSLHWDEEISRWRVGTDRGDAFTARYAVISSGPFNKPKLPGIPGIEDFAGHSFHTSRWDYAYTGGSETVREYPGLADKRVAVIGTGATGVQVVPTIAPSCGELLVVQRTPSAVDRRDDRETDPQWWAELEPGWQRERQENFLAVVSGAPAEEDLVGDRWTDSASARGRLRLMSGTGEDPALAMEIADHQKMAELRTRVAEIVADPATAAALQPWYRQMCKRPCFSDVYLQAFNRDNVRLVDTEGRGVDRMTETALVVDDVEYPVDVVILATGFEAEADPVVRAGADIRGRDGLPLAEYWADGLRTLHGWVSRGFPNLFQLGSTQNAISFNFAHILEEQSENMAAVVAEAERRGALVEPTAEAENGWVDTVRERAMNLHAFQSECTPGYYNLEGQPMKRTEHFGGGAMEFTQLVRSWRAAGGMDDALSERPGR</sequence>
<organism evidence="8 9">
    <name type="scientific">Pseudonocardia parietis</name>
    <dbReference type="NCBI Taxonomy" id="570936"/>
    <lineage>
        <taxon>Bacteria</taxon>
        <taxon>Bacillati</taxon>
        <taxon>Actinomycetota</taxon>
        <taxon>Actinomycetes</taxon>
        <taxon>Pseudonocardiales</taxon>
        <taxon>Pseudonocardiaceae</taxon>
        <taxon>Pseudonocardia</taxon>
    </lineage>
</organism>